<evidence type="ECO:0000313" key="5">
    <source>
        <dbReference type="Proteomes" id="UP001596516"/>
    </source>
</evidence>
<dbReference type="RefSeq" id="WP_377397221.1">
    <property type="nucleotide sequence ID" value="NZ_JBHTFQ010000001.1"/>
</dbReference>
<dbReference type="EMBL" id="JBHTFQ010000001">
    <property type="protein sequence ID" value="MFC7702581.1"/>
    <property type="molecule type" value="Genomic_DNA"/>
</dbReference>
<keyword evidence="3" id="KW-0472">Membrane</keyword>
<feature type="compositionally biased region" description="Basic and acidic residues" evidence="2">
    <location>
        <begin position="1"/>
        <end position="11"/>
    </location>
</feature>
<keyword evidence="5" id="KW-1185">Reference proteome</keyword>
<dbReference type="Proteomes" id="UP001596516">
    <property type="component" value="Unassembled WGS sequence"/>
</dbReference>
<keyword evidence="1" id="KW-0175">Coiled coil</keyword>
<feature type="compositionally biased region" description="Low complexity" evidence="2">
    <location>
        <begin position="21"/>
        <end position="41"/>
    </location>
</feature>
<name>A0ABW2UGA3_9RHOB</name>
<evidence type="ECO:0008006" key="6">
    <source>
        <dbReference type="Google" id="ProtNLM"/>
    </source>
</evidence>
<comment type="caution">
    <text evidence="4">The sequence shown here is derived from an EMBL/GenBank/DDBJ whole genome shotgun (WGS) entry which is preliminary data.</text>
</comment>
<keyword evidence="3" id="KW-1133">Transmembrane helix</keyword>
<keyword evidence="3" id="KW-0812">Transmembrane</keyword>
<sequence length="438" mass="45110">MARSGKGKENDSAGGKAELSPPGTTAPDQPDQQPETEPAQADVPRAATGSVTESQPQDLHETLTVAVSEQEGVQPQQADTPPDLSPGALPEPPAESAIEMPPSPDADMQRQSRPGRRGGAVAAFLLGVAVAVALGAGAWYYMTETGAWPGQAPVADTGAQDTSEAALLAALERQTERLAALEAELQRPAATADLSSVEAGQAALLEQLAALQARLAEIESQPAEAAAPDLTALEQELAALRDLLSEDQADIEAFRSEARARAEAEAAAEQAARAAEQVEQRAALSEIRAALEGGAAFSAPLARLSQAGRDVPAPLQSAAEGVPTRAELRETFPAAARAALAAALPATSGEALQDRLAGFLRVQLGMRSLTPREGDDPDAVLSRAEAHLARGALAEALAELDALPEAGQQALAPWRVQAESRIAAEEALETLSAALSPN</sequence>
<evidence type="ECO:0000313" key="4">
    <source>
        <dbReference type="EMBL" id="MFC7702581.1"/>
    </source>
</evidence>
<feature type="transmembrane region" description="Helical" evidence="3">
    <location>
        <begin position="118"/>
        <end position="142"/>
    </location>
</feature>
<organism evidence="4 5">
    <name type="scientific">Plastorhodobacter daqingensis</name>
    <dbReference type="NCBI Taxonomy" id="1387281"/>
    <lineage>
        <taxon>Bacteria</taxon>
        <taxon>Pseudomonadati</taxon>
        <taxon>Pseudomonadota</taxon>
        <taxon>Alphaproteobacteria</taxon>
        <taxon>Rhodobacterales</taxon>
        <taxon>Paracoccaceae</taxon>
        <taxon>Plastorhodobacter</taxon>
    </lineage>
</organism>
<feature type="region of interest" description="Disordered" evidence="2">
    <location>
        <begin position="1"/>
        <end position="115"/>
    </location>
</feature>
<proteinExistence type="predicted"/>
<gene>
    <name evidence="4" type="ORF">ACFQXB_00045</name>
</gene>
<evidence type="ECO:0000256" key="2">
    <source>
        <dbReference type="SAM" id="MobiDB-lite"/>
    </source>
</evidence>
<protein>
    <recommendedName>
        <fullName evidence="6">Inner membrane protein</fullName>
    </recommendedName>
</protein>
<reference evidence="5" key="1">
    <citation type="journal article" date="2019" name="Int. J. Syst. Evol. Microbiol.">
        <title>The Global Catalogue of Microorganisms (GCM) 10K type strain sequencing project: providing services to taxonomists for standard genome sequencing and annotation.</title>
        <authorList>
            <consortium name="The Broad Institute Genomics Platform"/>
            <consortium name="The Broad Institute Genome Sequencing Center for Infectious Disease"/>
            <person name="Wu L."/>
            <person name="Ma J."/>
        </authorList>
    </citation>
    <scope>NUCLEOTIDE SEQUENCE [LARGE SCALE GENOMIC DNA]</scope>
    <source>
        <strain evidence="5">CGMCC 1.12750</strain>
    </source>
</reference>
<feature type="compositionally biased region" description="Polar residues" evidence="2">
    <location>
        <begin position="65"/>
        <end position="79"/>
    </location>
</feature>
<evidence type="ECO:0000256" key="1">
    <source>
        <dbReference type="SAM" id="Coils"/>
    </source>
</evidence>
<feature type="coiled-coil region" evidence="1">
    <location>
        <begin position="164"/>
        <end position="288"/>
    </location>
</feature>
<evidence type="ECO:0000256" key="3">
    <source>
        <dbReference type="SAM" id="Phobius"/>
    </source>
</evidence>
<accession>A0ABW2UGA3</accession>